<sequence length="20" mass="2354">MIAQEHIFHCNHLNDDTVCI</sequence>
<evidence type="ECO:0000313" key="1">
    <source>
        <dbReference type="EMBL" id="JAH50180.1"/>
    </source>
</evidence>
<reference evidence="1" key="2">
    <citation type="journal article" date="2015" name="Fish Shellfish Immunol.">
        <title>Early steps in the European eel (Anguilla anguilla)-Vibrio vulnificus interaction in the gills: Role of the RtxA13 toxin.</title>
        <authorList>
            <person name="Callol A."/>
            <person name="Pajuelo D."/>
            <person name="Ebbesson L."/>
            <person name="Teles M."/>
            <person name="MacKenzie S."/>
            <person name="Amaro C."/>
        </authorList>
    </citation>
    <scope>NUCLEOTIDE SEQUENCE</scope>
</reference>
<proteinExistence type="predicted"/>
<organism evidence="1">
    <name type="scientific">Anguilla anguilla</name>
    <name type="common">European freshwater eel</name>
    <name type="synonym">Muraena anguilla</name>
    <dbReference type="NCBI Taxonomy" id="7936"/>
    <lineage>
        <taxon>Eukaryota</taxon>
        <taxon>Metazoa</taxon>
        <taxon>Chordata</taxon>
        <taxon>Craniata</taxon>
        <taxon>Vertebrata</taxon>
        <taxon>Euteleostomi</taxon>
        <taxon>Actinopterygii</taxon>
        <taxon>Neopterygii</taxon>
        <taxon>Teleostei</taxon>
        <taxon>Anguilliformes</taxon>
        <taxon>Anguillidae</taxon>
        <taxon>Anguilla</taxon>
    </lineage>
</organism>
<name>A0A0E9TB91_ANGAN</name>
<dbReference type="AlphaFoldDB" id="A0A0E9TB91"/>
<accession>A0A0E9TB91</accession>
<reference evidence="1" key="1">
    <citation type="submission" date="2014-11" db="EMBL/GenBank/DDBJ databases">
        <authorList>
            <person name="Amaro Gonzalez C."/>
        </authorList>
    </citation>
    <scope>NUCLEOTIDE SEQUENCE</scope>
</reference>
<protein>
    <submittedName>
        <fullName evidence="1">Uncharacterized protein</fullName>
    </submittedName>
</protein>
<dbReference type="EMBL" id="GBXM01058397">
    <property type="protein sequence ID" value="JAH50180.1"/>
    <property type="molecule type" value="Transcribed_RNA"/>
</dbReference>